<evidence type="ECO:0000256" key="7">
    <source>
        <dbReference type="ARBA" id="ARBA00023136"/>
    </source>
</evidence>
<dbReference type="PANTHER" id="PTHR30472">
    <property type="entry name" value="FERRIC ENTEROBACTIN TRANSPORT SYSTEM PERMEASE PROTEIN"/>
    <property type="match status" value="1"/>
</dbReference>
<protein>
    <submittedName>
        <fullName evidence="9">Iron ABC transporter permease</fullName>
    </submittedName>
</protein>
<evidence type="ECO:0000313" key="10">
    <source>
        <dbReference type="Proteomes" id="UP001157091"/>
    </source>
</evidence>
<keyword evidence="6 8" id="KW-1133">Transmembrane helix</keyword>
<proteinExistence type="inferred from homology"/>
<feature type="transmembrane region" description="Helical" evidence="8">
    <location>
        <begin position="36"/>
        <end position="57"/>
    </location>
</feature>
<evidence type="ECO:0000256" key="1">
    <source>
        <dbReference type="ARBA" id="ARBA00004651"/>
    </source>
</evidence>
<evidence type="ECO:0000313" key="9">
    <source>
        <dbReference type="EMBL" id="GMA25456.1"/>
    </source>
</evidence>
<evidence type="ECO:0000256" key="5">
    <source>
        <dbReference type="ARBA" id="ARBA00022692"/>
    </source>
</evidence>
<dbReference type="EMBL" id="BSUK01000001">
    <property type="protein sequence ID" value="GMA25456.1"/>
    <property type="molecule type" value="Genomic_DNA"/>
</dbReference>
<keyword evidence="4" id="KW-1003">Cell membrane</keyword>
<accession>A0ABQ6I5B8</accession>
<dbReference type="Pfam" id="PF01032">
    <property type="entry name" value="FecCD"/>
    <property type="match status" value="1"/>
</dbReference>
<comment type="caution">
    <text evidence="9">The sequence shown here is derived from an EMBL/GenBank/DDBJ whole genome shotgun (WGS) entry which is preliminary data.</text>
</comment>
<keyword evidence="10" id="KW-1185">Reference proteome</keyword>
<keyword evidence="5 8" id="KW-0812">Transmembrane</keyword>
<dbReference type="Gene3D" id="1.10.3470.10">
    <property type="entry name" value="ABC transporter involved in vitamin B12 uptake, BtuC"/>
    <property type="match status" value="1"/>
</dbReference>
<evidence type="ECO:0000256" key="3">
    <source>
        <dbReference type="ARBA" id="ARBA00022448"/>
    </source>
</evidence>
<name>A0ABQ6I5B8_9MICO</name>
<dbReference type="InterPro" id="IPR000522">
    <property type="entry name" value="ABC_transptr_permease_BtuC"/>
</dbReference>
<dbReference type="PANTHER" id="PTHR30472:SF24">
    <property type="entry name" value="FERRIC ENTEROBACTIN TRANSPORT SYSTEM PERMEASE PROTEIN FEPG"/>
    <property type="match status" value="1"/>
</dbReference>
<evidence type="ECO:0000256" key="2">
    <source>
        <dbReference type="ARBA" id="ARBA00007935"/>
    </source>
</evidence>
<evidence type="ECO:0000256" key="8">
    <source>
        <dbReference type="SAM" id="Phobius"/>
    </source>
</evidence>
<dbReference type="RefSeq" id="WP_284294050.1">
    <property type="nucleotide sequence ID" value="NZ_BSUK01000001.1"/>
</dbReference>
<comment type="subcellular location">
    <subcellularLocation>
        <location evidence="1">Cell membrane</location>
        <topology evidence="1">Multi-pass membrane protein</topology>
    </subcellularLocation>
</comment>
<keyword evidence="3" id="KW-0813">Transport</keyword>
<keyword evidence="7 8" id="KW-0472">Membrane</keyword>
<dbReference type="Proteomes" id="UP001157091">
    <property type="component" value="Unassembled WGS sequence"/>
</dbReference>
<organism evidence="9 10">
    <name type="scientific">Luteimicrobium album</name>
    <dbReference type="NCBI Taxonomy" id="1054550"/>
    <lineage>
        <taxon>Bacteria</taxon>
        <taxon>Bacillati</taxon>
        <taxon>Actinomycetota</taxon>
        <taxon>Actinomycetes</taxon>
        <taxon>Micrococcales</taxon>
        <taxon>Luteimicrobium</taxon>
    </lineage>
</organism>
<reference evidence="10" key="1">
    <citation type="journal article" date="2019" name="Int. J. Syst. Evol. Microbiol.">
        <title>The Global Catalogue of Microorganisms (GCM) 10K type strain sequencing project: providing services to taxonomists for standard genome sequencing and annotation.</title>
        <authorList>
            <consortium name="The Broad Institute Genomics Platform"/>
            <consortium name="The Broad Institute Genome Sequencing Center for Infectious Disease"/>
            <person name="Wu L."/>
            <person name="Ma J."/>
        </authorList>
    </citation>
    <scope>NUCLEOTIDE SEQUENCE [LARGE SCALE GENOMIC DNA]</scope>
    <source>
        <strain evidence="10">NBRC 106348</strain>
    </source>
</reference>
<evidence type="ECO:0000256" key="6">
    <source>
        <dbReference type="ARBA" id="ARBA00022989"/>
    </source>
</evidence>
<evidence type="ECO:0000256" key="4">
    <source>
        <dbReference type="ARBA" id="ARBA00022475"/>
    </source>
</evidence>
<gene>
    <name evidence="9" type="ORF">GCM10025864_32150</name>
</gene>
<feature type="transmembrane region" description="Helical" evidence="8">
    <location>
        <begin position="6"/>
        <end position="24"/>
    </location>
</feature>
<comment type="similarity">
    <text evidence="2">Belongs to the binding-protein-dependent transport system permease family. FecCD subfamily.</text>
</comment>
<feature type="transmembrane region" description="Helical" evidence="8">
    <location>
        <begin position="63"/>
        <end position="81"/>
    </location>
</feature>
<sequence>MALAAVAVAAAGPVTFVALVSAPIARRLVASGAPALVCSALVGALVVVVADGVAQFAVPGTTYPVGVVTGIVGAPYLLWLLTRTNRAGRGG</sequence>
<dbReference type="InterPro" id="IPR037294">
    <property type="entry name" value="ABC_BtuC-like"/>
</dbReference>
<dbReference type="SUPFAM" id="SSF81345">
    <property type="entry name" value="ABC transporter involved in vitamin B12 uptake, BtuC"/>
    <property type="match status" value="1"/>
</dbReference>